<keyword evidence="1" id="KW-0805">Transcription regulation</keyword>
<evidence type="ECO:0000256" key="2">
    <source>
        <dbReference type="SAM" id="MobiDB-lite"/>
    </source>
</evidence>
<keyword evidence="1" id="KW-0863">Zinc-finger</keyword>
<dbReference type="EMBL" id="JBBNAG010000006">
    <property type="protein sequence ID" value="KAK9126081.1"/>
    <property type="molecule type" value="Genomic_DNA"/>
</dbReference>
<dbReference type="GO" id="GO:0008270">
    <property type="term" value="F:zinc ion binding"/>
    <property type="evidence" value="ECO:0007669"/>
    <property type="project" value="UniProtKB-KW"/>
</dbReference>
<evidence type="ECO:0000259" key="4">
    <source>
        <dbReference type="Pfam" id="PF12165"/>
    </source>
</evidence>
<evidence type="ECO:0000313" key="6">
    <source>
        <dbReference type="Proteomes" id="UP001419268"/>
    </source>
</evidence>
<dbReference type="GO" id="GO:0042393">
    <property type="term" value="F:histone binding"/>
    <property type="evidence" value="ECO:0007669"/>
    <property type="project" value="UniProtKB-UniRule"/>
</dbReference>
<dbReference type="GO" id="GO:0000976">
    <property type="term" value="F:transcription cis-regulatory region binding"/>
    <property type="evidence" value="ECO:0007669"/>
    <property type="project" value="TreeGrafter"/>
</dbReference>
<dbReference type="GO" id="GO:0006355">
    <property type="term" value="P:regulation of DNA-templated transcription"/>
    <property type="evidence" value="ECO:0007669"/>
    <property type="project" value="UniProtKB-UniRule"/>
</dbReference>
<keyword evidence="1" id="KW-0539">Nucleus</keyword>
<name>A0AAP0J235_9MAGN</name>
<dbReference type="Pfam" id="PF12165">
    <property type="entry name" value="Alfin"/>
    <property type="match status" value="1"/>
</dbReference>
<comment type="domain">
    <text evidence="1">The PHD-type zinc finger mediates the binding to H3K4me3.</text>
</comment>
<comment type="similarity">
    <text evidence="1">Belongs to the Alfin family.</text>
</comment>
<evidence type="ECO:0000256" key="3">
    <source>
        <dbReference type="SAM" id="Phobius"/>
    </source>
</evidence>
<dbReference type="InterPro" id="IPR045104">
    <property type="entry name" value="Alfin"/>
</dbReference>
<feature type="transmembrane region" description="Helical" evidence="3">
    <location>
        <begin position="41"/>
        <end position="59"/>
    </location>
</feature>
<keyword evidence="1" id="KW-0862">Zinc</keyword>
<sequence length="319" mass="34996">MGSPRSLSRVYRHFVGICYRRSGFITALTAGIRISSSLSRFGFSLFFLISSGFSLFRWILSGFPLIRLISSGFSLFCLISSGFSLFRWISSGFSSFRLISSGFSSFRLISSGFSLFRLISSGFLFSWSQMRRNLWPFVILKDCLLCVDSDGVAWEVTFPPSPSDVPPPDHPEPAPGVNCKLDDTVPLRDWLLQIALQCDSWLQSVVSHLAAQFDIADRDCLLTLANTLSPVYQAVALSMGIGLDGENESKIPDETTREGVRIHKQCGSSLGEKENETAAQDQGIVLDGGNESKIPVETTGNGVGVHKECGSSSDKDNEF</sequence>
<feature type="domain" description="Alfin N-terminal" evidence="4">
    <location>
        <begin position="152"/>
        <end position="235"/>
    </location>
</feature>
<dbReference type="PANTHER" id="PTHR12321:SF98">
    <property type="entry name" value="PHD FINGER PROTEIN ALFIN-LIKE 5"/>
    <property type="match status" value="1"/>
</dbReference>
<accession>A0AAP0J235</accession>
<proteinExistence type="inferred from homology"/>
<dbReference type="GO" id="GO:0006325">
    <property type="term" value="P:chromatin organization"/>
    <property type="evidence" value="ECO:0007669"/>
    <property type="project" value="UniProtKB-UniRule"/>
</dbReference>
<dbReference type="InterPro" id="IPR021998">
    <property type="entry name" value="Alfin_N"/>
</dbReference>
<comment type="subunit">
    <text evidence="1">Interacts with H3K4me3 and to a lesser extent with H3K4me2.</text>
</comment>
<protein>
    <recommendedName>
        <fullName evidence="1">PHD finger protein ALFIN-LIKE</fullName>
    </recommendedName>
</protein>
<comment type="function">
    <text evidence="1">Histone-binding component that specifically recognizes H3 tails trimethylated on 'Lys-4' (H3K4me3), which mark transcription start sites of virtually all active genes.</text>
</comment>
<dbReference type="Proteomes" id="UP001419268">
    <property type="component" value="Unassembled WGS sequence"/>
</dbReference>
<dbReference type="GO" id="GO:0005634">
    <property type="term" value="C:nucleus"/>
    <property type="evidence" value="ECO:0007669"/>
    <property type="project" value="UniProtKB-SubCell"/>
</dbReference>
<evidence type="ECO:0000256" key="1">
    <source>
        <dbReference type="RuleBase" id="RU369089"/>
    </source>
</evidence>
<feature type="transmembrane region" description="Helical" evidence="3">
    <location>
        <begin position="106"/>
        <end position="127"/>
    </location>
</feature>
<dbReference type="PANTHER" id="PTHR12321">
    <property type="entry name" value="CPG BINDING PROTEIN"/>
    <property type="match status" value="1"/>
</dbReference>
<feature type="compositionally biased region" description="Basic and acidic residues" evidence="2">
    <location>
        <begin position="305"/>
        <end position="319"/>
    </location>
</feature>
<keyword evidence="1" id="KW-0479">Metal-binding</keyword>
<keyword evidence="3" id="KW-1133">Transmembrane helix</keyword>
<feature type="region of interest" description="Disordered" evidence="2">
    <location>
        <begin position="268"/>
        <end position="319"/>
    </location>
</feature>
<keyword evidence="6" id="KW-1185">Reference proteome</keyword>
<reference evidence="5 6" key="1">
    <citation type="submission" date="2024-01" db="EMBL/GenBank/DDBJ databases">
        <title>Genome assemblies of Stephania.</title>
        <authorList>
            <person name="Yang L."/>
        </authorList>
    </citation>
    <scope>NUCLEOTIDE SEQUENCE [LARGE SCALE GENOMIC DNA]</scope>
    <source>
        <strain evidence="5">JXDWG</strain>
        <tissue evidence="5">Leaf</tissue>
    </source>
</reference>
<gene>
    <name evidence="5" type="ORF">Scep_014927</name>
</gene>
<keyword evidence="1" id="KW-0156">Chromatin regulator</keyword>
<dbReference type="AlphaFoldDB" id="A0AAP0J235"/>
<keyword evidence="3" id="KW-0812">Transmembrane</keyword>
<organism evidence="5 6">
    <name type="scientific">Stephania cephalantha</name>
    <dbReference type="NCBI Taxonomy" id="152367"/>
    <lineage>
        <taxon>Eukaryota</taxon>
        <taxon>Viridiplantae</taxon>
        <taxon>Streptophyta</taxon>
        <taxon>Embryophyta</taxon>
        <taxon>Tracheophyta</taxon>
        <taxon>Spermatophyta</taxon>
        <taxon>Magnoliopsida</taxon>
        <taxon>Ranunculales</taxon>
        <taxon>Menispermaceae</taxon>
        <taxon>Menispermoideae</taxon>
        <taxon>Cissampelideae</taxon>
        <taxon>Stephania</taxon>
    </lineage>
</organism>
<dbReference type="GO" id="GO:0003712">
    <property type="term" value="F:transcription coregulator activity"/>
    <property type="evidence" value="ECO:0007669"/>
    <property type="project" value="TreeGrafter"/>
</dbReference>
<keyword evidence="1" id="KW-0804">Transcription</keyword>
<comment type="caution">
    <text evidence="5">The sequence shown here is derived from an EMBL/GenBank/DDBJ whole genome shotgun (WGS) entry which is preliminary data.</text>
</comment>
<evidence type="ECO:0000313" key="5">
    <source>
        <dbReference type="EMBL" id="KAK9126081.1"/>
    </source>
</evidence>
<feature type="transmembrane region" description="Helical" evidence="3">
    <location>
        <begin position="65"/>
        <end position="86"/>
    </location>
</feature>
<keyword evidence="3" id="KW-0472">Membrane</keyword>
<comment type="subcellular location">
    <subcellularLocation>
        <location evidence="1">Nucleus</location>
    </subcellularLocation>
</comment>